<evidence type="ECO:0000313" key="2">
    <source>
        <dbReference type="Proteomes" id="UP001500635"/>
    </source>
</evidence>
<reference evidence="2" key="1">
    <citation type="journal article" date="2019" name="Int. J. Syst. Evol. Microbiol.">
        <title>The Global Catalogue of Microorganisms (GCM) 10K type strain sequencing project: providing services to taxonomists for standard genome sequencing and annotation.</title>
        <authorList>
            <consortium name="The Broad Institute Genomics Platform"/>
            <consortium name="The Broad Institute Genome Sequencing Center for Infectious Disease"/>
            <person name="Wu L."/>
            <person name="Ma J."/>
        </authorList>
    </citation>
    <scope>NUCLEOTIDE SEQUENCE [LARGE SCALE GENOMIC DNA]</scope>
    <source>
        <strain evidence="2">JCM 17688</strain>
    </source>
</reference>
<sequence>MYVETQTTDPCPVCGGLLMIRRAYTEADGNREWQTPYVHCRVPGHFSEARPTRRAATHSR</sequence>
<gene>
    <name evidence="1" type="ORF">GCM10023147_07970</name>
</gene>
<accession>A0ABP8J639</accession>
<dbReference type="Proteomes" id="UP001500635">
    <property type="component" value="Unassembled WGS sequence"/>
</dbReference>
<keyword evidence="2" id="KW-1185">Reference proteome</keyword>
<dbReference type="RefSeq" id="WP_344991185.1">
    <property type="nucleotide sequence ID" value="NZ_BAABFR010000008.1"/>
</dbReference>
<protein>
    <submittedName>
        <fullName evidence="1">Uncharacterized protein</fullName>
    </submittedName>
</protein>
<proteinExistence type="predicted"/>
<dbReference type="EMBL" id="BAABFR010000008">
    <property type="protein sequence ID" value="GAA4385791.1"/>
    <property type="molecule type" value="Genomic_DNA"/>
</dbReference>
<organism evidence="1 2">
    <name type="scientific">Tsukamurella soli</name>
    <dbReference type="NCBI Taxonomy" id="644556"/>
    <lineage>
        <taxon>Bacteria</taxon>
        <taxon>Bacillati</taxon>
        <taxon>Actinomycetota</taxon>
        <taxon>Actinomycetes</taxon>
        <taxon>Mycobacteriales</taxon>
        <taxon>Tsukamurellaceae</taxon>
        <taxon>Tsukamurella</taxon>
    </lineage>
</organism>
<comment type="caution">
    <text evidence="1">The sequence shown here is derived from an EMBL/GenBank/DDBJ whole genome shotgun (WGS) entry which is preliminary data.</text>
</comment>
<name>A0ABP8J639_9ACTN</name>
<evidence type="ECO:0000313" key="1">
    <source>
        <dbReference type="EMBL" id="GAA4385791.1"/>
    </source>
</evidence>